<name>A0A0V0Z676_9BILA</name>
<protein>
    <submittedName>
        <fullName evidence="1">Uncharacterized protein</fullName>
    </submittedName>
</protein>
<comment type="caution">
    <text evidence="1">The sequence shown here is derived from an EMBL/GenBank/DDBJ whole genome shotgun (WGS) entry which is preliminary data.</text>
</comment>
<reference evidence="1 2" key="1">
    <citation type="submission" date="2015-01" db="EMBL/GenBank/DDBJ databases">
        <title>Evolution of Trichinella species and genotypes.</title>
        <authorList>
            <person name="Korhonen P.K."/>
            <person name="Edoardo P."/>
            <person name="Giuseppe L.R."/>
            <person name="Gasser R.B."/>
        </authorList>
    </citation>
    <scope>NUCLEOTIDE SEQUENCE [LARGE SCALE GENOMIC DNA]</scope>
    <source>
        <strain evidence="1">ISS2496</strain>
    </source>
</reference>
<organism evidence="1 2">
    <name type="scientific">Trichinella patagoniensis</name>
    <dbReference type="NCBI Taxonomy" id="990121"/>
    <lineage>
        <taxon>Eukaryota</taxon>
        <taxon>Metazoa</taxon>
        <taxon>Ecdysozoa</taxon>
        <taxon>Nematoda</taxon>
        <taxon>Enoplea</taxon>
        <taxon>Dorylaimia</taxon>
        <taxon>Trichinellida</taxon>
        <taxon>Trichinellidae</taxon>
        <taxon>Trichinella</taxon>
    </lineage>
</organism>
<keyword evidence="2" id="KW-1185">Reference proteome</keyword>
<sequence length="165" mass="17562">MSDVVGLDLSTHSETGELGSTLWALATSAATGWCSVAGRSALTLCERASATTLLPPPMWRTSSSGALAYANQSSIGASRGHLGCLKVEGRREPAACGRCRSRIFVLPQRDGSIWLPDMLLVTPVRRRCSASVLLSGALKRMRATAKSLSRAAGVLRRLRGRTRLP</sequence>
<proteinExistence type="predicted"/>
<gene>
    <name evidence="1" type="ORF">T12_3331</name>
</gene>
<dbReference type="AlphaFoldDB" id="A0A0V0Z676"/>
<dbReference type="Proteomes" id="UP000054783">
    <property type="component" value="Unassembled WGS sequence"/>
</dbReference>
<evidence type="ECO:0000313" key="1">
    <source>
        <dbReference type="EMBL" id="KRY07933.1"/>
    </source>
</evidence>
<dbReference type="EMBL" id="JYDQ01000385">
    <property type="protein sequence ID" value="KRY07933.1"/>
    <property type="molecule type" value="Genomic_DNA"/>
</dbReference>
<accession>A0A0V0Z676</accession>
<evidence type="ECO:0000313" key="2">
    <source>
        <dbReference type="Proteomes" id="UP000054783"/>
    </source>
</evidence>